<dbReference type="Proteomes" id="UP000054538">
    <property type="component" value="Unassembled WGS sequence"/>
</dbReference>
<feature type="compositionally biased region" description="Polar residues" evidence="1">
    <location>
        <begin position="185"/>
        <end position="194"/>
    </location>
</feature>
<dbReference type="InParanoid" id="A0A0D0E5R8"/>
<organism evidence="2 3">
    <name type="scientific">Paxillus rubicundulus Ve08.2h10</name>
    <dbReference type="NCBI Taxonomy" id="930991"/>
    <lineage>
        <taxon>Eukaryota</taxon>
        <taxon>Fungi</taxon>
        <taxon>Dikarya</taxon>
        <taxon>Basidiomycota</taxon>
        <taxon>Agaricomycotina</taxon>
        <taxon>Agaricomycetes</taxon>
        <taxon>Agaricomycetidae</taxon>
        <taxon>Boletales</taxon>
        <taxon>Paxilineae</taxon>
        <taxon>Paxillaceae</taxon>
        <taxon>Paxillus</taxon>
    </lineage>
</organism>
<dbReference type="AlphaFoldDB" id="A0A0D0E5R8"/>
<keyword evidence="3" id="KW-1185">Reference proteome</keyword>
<evidence type="ECO:0000313" key="3">
    <source>
        <dbReference type="Proteomes" id="UP000054538"/>
    </source>
</evidence>
<evidence type="ECO:0000313" key="2">
    <source>
        <dbReference type="EMBL" id="KIK92865.1"/>
    </source>
</evidence>
<accession>A0A0D0E5R8</accession>
<dbReference type="EMBL" id="KN825236">
    <property type="protein sequence ID" value="KIK92865.1"/>
    <property type="molecule type" value="Genomic_DNA"/>
</dbReference>
<proteinExistence type="predicted"/>
<dbReference type="HOGENOM" id="CLU_089704_0_0_1"/>
<evidence type="ECO:0000256" key="1">
    <source>
        <dbReference type="SAM" id="MobiDB-lite"/>
    </source>
</evidence>
<reference evidence="2 3" key="1">
    <citation type="submission" date="2014-04" db="EMBL/GenBank/DDBJ databases">
        <authorList>
            <consortium name="DOE Joint Genome Institute"/>
            <person name="Kuo A."/>
            <person name="Kohler A."/>
            <person name="Jargeat P."/>
            <person name="Nagy L.G."/>
            <person name="Floudas D."/>
            <person name="Copeland A."/>
            <person name="Barry K.W."/>
            <person name="Cichocki N."/>
            <person name="Veneault-Fourrey C."/>
            <person name="LaButti K."/>
            <person name="Lindquist E.A."/>
            <person name="Lipzen A."/>
            <person name="Lundell T."/>
            <person name="Morin E."/>
            <person name="Murat C."/>
            <person name="Sun H."/>
            <person name="Tunlid A."/>
            <person name="Henrissat B."/>
            <person name="Grigoriev I.V."/>
            <person name="Hibbett D.S."/>
            <person name="Martin F."/>
            <person name="Nordberg H.P."/>
            <person name="Cantor M.N."/>
            <person name="Hua S.X."/>
        </authorList>
    </citation>
    <scope>NUCLEOTIDE SEQUENCE [LARGE SCALE GENOMIC DNA]</scope>
    <source>
        <strain evidence="2 3">Ve08.2h10</strain>
    </source>
</reference>
<feature type="region of interest" description="Disordered" evidence="1">
    <location>
        <begin position="155"/>
        <end position="200"/>
    </location>
</feature>
<name>A0A0D0E5R8_9AGAM</name>
<gene>
    <name evidence="2" type="ORF">PAXRUDRAFT_550252</name>
</gene>
<dbReference type="OrthoDB" id="2747101at2759"/>
<sequence>MLAYNSPAPAYPSLHNYQFPSDKIHFSDDDGAPVYDVRGRQKTFTESLAQRRERIEFLKRREWARRVTEWVRETNSQEVATTFGRSRPFPPSLAQEPYTRAHVKSTPQASVIPFPQAEEEEPYIIYSSSPTSSFSSLSEDITPVLPLNNATTSSLNTAGGVSHLAQRSSSGHHRRRSSASLRGHTSTPSLSSISEVPEED</sequence>
<protein>
    <submittedName>
        <fullName evidence="2">Uncharacterized protein</fullName>
    </submittedName>
</protein>
<reference evidence="3" key="2">
    <citation type="submission" date="2015-01" db="EMBL/GenBank/DDBJ databases">
        <title>Evolutionary Origins and Diversification of the Mycorrhizal Mutualists.</title>
        <authorList>
            <consortium name="DOE Joint Genome Institute"/>
            <consortium name="Mycorrhizal Genomics Consortium"/>
            <person name="Kohler A."/>
            <person name="Kuo A."/>
            <person name="Nagy L.G."/>
            <person name="Floudas D."/>
            <person name="Copeland A."/>
            <person name="Barry K.W."/>
            <person name="Cichocki N."/>
            <person name="Veneault-Fourrey C."/>
            <person name="LaButti K."/>
            <person name="Lindquist E.A."/>
            <person name="Lipzen A."/>
            <person name="Lundell T."/>
            <person name="Morin E."/>
            <person name="Murat C."/>
            <person name="Riley R."/>
            <person name="Ohm R."/>
            <person name="Sun H."/>
            <person name="Tunlid A."/>
            <person name="Henrissat B."/>
            <person name="Grigoriev I.V."/>
            <person name="Hibbett D.S."/>
            <person name="Martin F."/>
        </authorList>
    </citation>
    <scope>NUCLEOTIDE SEQUENCE [LARGE SCALE GENOMIC DNA]</scope>
    <source>
        <strain evidence="3">Ve08.2h10</strain>
    </source>
</reference>